<name>A0A385F1Q0_9CAUD</name>
<evidence type="ECO:0000256" key="1">
    <source>
        <dbReference type="SAM" id="Phobius"/>
    </source>
</evidence>
<keyword evidence="1" id="KW-1133">Transmembrane helix</keyword>
<feature type="transmembrane region" description="Helical" evidence="1">
    <location>
        <begin position="7"/>
        <end position="27"/>
    </location>
</feature>
<sequence>MKRSSGKACIIGLNPLQAMIFVGVIFAGKLDMTGLSAGQG</sequence>
<organism evidence="2 3">
    <name type="scientific">Escherichia phage vB_EcoM-Pr121LW</name>
    <dbReference type="NCBI Taxonomy" id="2306966"/>
    <lineage>
        <taxon>Viruses</taxon>
        <taxon>Duplodnaviria</taxon>
        <taxon>Heunggongvirae</taxon>
        <taxon>Uroviricota</taxon>
        <taxon>Caudoviricetes</taxon>
        <taxon>Vequintavirinae</taxon>
        <taxon>Vequintavirus</taxon>
        <taxon>Vequintavirus murica</taxon>
    </lineage>
</organism>
<dbReference type="Proteomes" id="UP000264676">
    <property type="component" value="Segment"/>
</dbReference>
<dbReference type="EMBL" id="MH752840">
    <property type="protein sequence ID" value="AXU22521.1"/>
    <property type="molecule type" value="Genomic_DNA"/>
</dbReference>
<gene>
    <name evidence="2" type="ORF">Pr121lw_2</name>
</gene>
<keyword evidence="1" id="KW-0812">Transmembrane</keyword>
<keyword evidence="1" id="KW-0472">Membrane</keyword>
<evidence type="ECO:0000313" key="2">
    <source>
        <dbReference type="EMBL" id="AXU22521.1"/>
    </source>
</evidence>
<proteinExistence type="predicted"/>
<evidence type="ECO:0000313" key="3">
    <source>
        <dbReference type="Proteomes" id="UP000264676"/>
    </source>
</evidence>
<reference evidence="2 3" key="1">
    <citation type="submission" date="2018-08" db="EMBL/GenBank/DDBJ databases">
        <title>Complete Genome Sequence of Escherichia Phage vB_EcoM-Pr121LW Isolated from Soil Sample in an Organic Farm.</title>
        <authorList>
            <person name="Liao Y.-T."/>
            <person name="Liu F."/>
            <person name="Wu V."/>
        </authorList>
    </citation>
    <scope>NUCLEOTIDE SEQUENCE [LARGE SCALE GENOMIC DNA]</scope>
</reference>
<protein>
    <submittedName>
        <fullName evidence="2">Uncharacterized protein</fullName>
    </submittedName>
</protein>
<accession>A0A385F1Q0</accession>